<dbReference type="Proteomes" id="UP000533598">
    <property type="component" value="Unassembled WGS sequence"/>
</dbReference>
<dbReference type="RefSeq" id="WP_185003344.1">
    <property type="nucleotide sequence ID" value="NZ_BAAAUI010000035.1"/>
</dbReference>
<sequence length="167" mass="18949">MATKESDGQNLRDERSIKWQLATDLAEMDDRDAGFPRAAAKIKDVIHYTLTFDDPEYTDGVMRALNSFLGQGYQLVEVRNLWRRHHGGRGRLGVRAVLRQPAPKDQVFTVYLESEESNWAVAADTAIYEQLRGVTTARRRKVLQAESARIYGLVDVPPGAMDIREFP</sequence>
<proteinExistence type="predicted"/>
<reference evidence="1 2" key="1">
    <citation type="submission" date="2020-08" db="EMBL/GenBank/DDBJ databases">
        <title>Sequencing the genomes of 1000 actinobacteria strains.</title>
        <authorList>
            <person name="Klenk H.-P."/>
        </authorList>
    </citation>
    <scope>NUCLEOTIDE SEQUENCE [LARGE SCALE GENOMIC DNA]</scope>
    <source>
        <strain evidence="1 2">DSM 44230</strain>
    </source>
</reference>
<organism evidence="1 2">
    <name type="scientific">Crossiella cryophila</name>
    <dbReference type="NCBI Taxonomy" id="43355"/>
    <lineage>
        <taxon>Bacteria</taxon>
        <taxon>Bacillati</taxon>
        <taxon>Actinomycetota</taxon>
        <taxon>Actinomycetes</taxon>
        <taxon>Pseudonocardiales</taxon>
        <taxon>Pseudonocardiaceae</taxon>
        <taxon>Crossiella</taxon>
    </lineage>
</organism>
<keyword evidence="2" id="KW-1185">Reference proteome</keyword>
<protein>
    <submittedName>
        <fullName evidence="1">Uncharacterized protein</fullName>
    </submittedName>
</protein>
<dbReference type="AlphaFoldDB" id="A0A7W7CCK2"/>
<evidence type="ECO:0000313" key="2">
    <source>
        <dbReference type="Proteomes" id="UP000533598"/>
    </source>
</evidence>
<accession>A0A7W7CCK2</accession>
<evidence type="ECO:0000313" key="1">
    <source>
        <dbReference type="EMBL" id="MBB4677388.1"/>
    </source>
</evidence>
<name>A0A7W7CCK2_9PSEU</name>
<dbReference type="EMBL" id="JACHMH010000001">
    <property type="protein sequence ID" value="MBB4677388.1"/>
    <property type="molecule type" value="Genomic_DNA"/>
</dbReference>
<gene>
    <name evidence="1" type="ORF">HNR67_003506</name>
</gene>
<comment type="caution">
    <text evidence="1">The sequence shown here is derived from an EMBL/GenBank/DDBJ whole genome shotgun (WGS) entry which is preliminary data.</text>
</comment>